<keyword evidence="1" id="KW-0805">Transcription regulation</keyword>
<evidence type="ECO:0000256" key="2">
    <source>
        <dbReference type="ARBA" id="ARBA00023125"/>
    </source>
</evidence>
<evidence type="ECO:0000256" key="3">
    <source>
        <dbReference type="ARBA" id="ARBA00023163"/>
    </source>
</evidence>
<dbReference type="InterPro" id="IPR036693">
    <property type="entry name" value="TF_LuxR_autoind-bd_dom_sf"/>
</dbReference>
<dbReference type="Gene3D" id="3.30.450.80">
    <property type="entry name" value="Transcription factor LuxR-like, autoinducer-binding domain"/>
    <property type="match status" value="1"/>
</dbReference>
<name>A0ABX6YQP2_9RHOB</name>
<protein>
    <submittedName>
        <fullName evidence="5">Autoinducer binding domain-containing protein</fullName>
    </submittedName>
</protein>
<dbReference type="InterPro" id="IPR005143">
    <property type="entry name" value="TF_LuxR_autoind-bd_dom"/>
</dbReference>
<proteinExistence type="predicted"/>
<dbReference type="Proteomes" id="UP000192422">
    <property type="component" value="Chromosome"/>
</dbReference>
<gene>
    <name evidence="5" type="ORF">AKL02_004110</name>
</gene>
<organism evidence="5 6">
    <name type="scientific">Thioclava electrotropha</name>
    <dbReference type="NCBI Taxonomy" id="1549850"/>
    <lineage>
        <taxon>Bacteria</taxon>
        <taxon>Pseudomonadati</taxon>
        <taxon>Pseudomonadota</taxon>
        <taxon>Alphaproteobacteria</taxon>
        <taxon>Rhodobacterales</taxon>
        <taxon>Paracoccaceae</taxon>
        <taxon>Thioclava</taxon>
    </lineage>
</organism>
<evidence type="ECO:0000256" key="1">
    <source>
        <dbReference type="ARBA" id="ARBA00023015"/>
    </source>
</evidence>
<keyword evidence="3" id="KW-0804">Transcription</keyword>
<evidence type="ECO:0000313" key="6">
    <source>
        <dbReference type="Proteomes" id="UP000192422"/>
    </source>
</evidence>
<dbReference type="RefSeq" id="WP_133051977.1">
    <property type="nucleotide sequence ID" value="NZ_CP053562.1"/>
</dbReference>
<dbReference type="EMBL" id="CP053562">
    <property type="protein sequence ID" value="QPZ90142.1"/>
    <property type="molecule type" value="Genomic_DNA"/>
</dbReference>
<evidence type="ECO:0000313" key="5">
    <source>
        <dbReference type="EMBL" id="QPZ90142.1"/>
    </source>
</evidence>
<keyword evidence="2" id="KW-0238">DNA-binding</keyword>
<sequence length="250" mass="28650">MPDPPKAHFLSASGCEVSFQDADPIGTALSRFLPKAHPTRKLPLRMLQSPQAQHGFHRSQLVSRIYKSKFSRNCPKYAKSIGEELQDVVRRRDMDNLRKIEDLLQRLNRVCDWTFALGLHVRFASPTLSYLTYPKEWVDYYTEKELVFVDPTVRWAISNQGICDWEDLADGDQSDVFGAAARFGLRFGKVIALGELDRSLGFFAHPSRPITQEEIEQAQTLMQELHDVTRDALDMSEEELEELRQIIVPA</sequence>
<feature type="domain" description="Transcription factor LuxR-like autoinducer-binding" evidence="4">
    <location>
        <begin position="125"/>
        <end position="227"/>
    </location>
</feature>
<accession>A0ABX6YQP2</accession>
<dbReference type="Pfam" id="PF03472">
    <property type="entry name" value="Autoind_bind"/>
    <property type="match status" value="1"/>
</dbReference>
<dbReference type="SUPFAM" id="SSF75516">
    <property type="entry name" value="Pheromone-binding domain of LuxR-like quorum-sensing transcription factors"/>
    <property type="match status" value="1"/>
</dbReference>
<evidence type="ECO:0000259" key="4">
    <source>
        <dbReference type="Pfam" id="PF03472"/>
    </source>
</evidence>
<reference evidence="5 6" key="1">
    <citation type="submission" date="2020-05" db="EMBL/GenBank/DDBJ databases">
        <title>Thioclava electrotropha strain Elox9 finished genome.</title>
        <authorList>
            <person name="Rowe A.R."/>
            <person name="Wilbanks E.G."/>
        </authorList>
    </citation>
    <scope>NUCLEOTIDE SEQUENCE [LARGE SCALE GENOMIC DNA]</scope>
    <source>
        <strain evidence="5 6">Elox9</strain>
    </source>
</reference>
<keyword evidence="6" id="KW-1185">Reference proteome</keyword>